<gene>
    <name evidence="1" type="ORF">S03H2_08043</name>
</gene>
<dbReference type="EMBL" id="BARU01003830">
    <property type="protein sequence ID" value="GAH27942.1"/>
    <property type="molecule type" value="Genomic_DNA"/>
</dbReference>
<accession>X1E5W0</accession>
<feature type="non-terminal residue" evidence="1">
    <location>
        <position position="280"/>
    </location>
</feature>
<organism evidence="1">
    <name type="scientific">marine sediment metagenome</name>
    <dbReference type="NCBI Taxonomy" id="412755"/>
    <lineage>
        <taxon>unclassified sequences</taxon>
        <taxon>metagenomes</taxon>
        <taxon>ecological metagenomes</taxon>
    </lineage>
</organism>
<feature type="non-terminal residue" evidence="1">
    <location>
        <position position="1"/>
    </location>
</feature>
<sequence length="280" mass="33429">HWEEIHTYFIDLLKTNKSISDKDRFLLREFSKYLELVSLSSFSGWNEEDFDFFHLHERDNIEAERMRTKMKLFASEILNHEDLSKLLVDKGLGKLKYPLQNIWYLFDMKDSKFFIRTNVPFVNFTLELLSGSLQVSIVFPNFEAIDQLRDVLNSKEEDIIKKFKEVIEVEILNLTNHEFLIKTAKDREEDVSKIPTFKIKIFNRLSIMRGNERWIPRNELTLDTYTIQDAYWFNFLKSNLNLYHPAKDRKPHWGAGVTILKQYRRGSEILTQPKKLIVDI</sequence>
<comment type="caution">
    <text evidence="1">The sequence shown here is derived from an EMBL/GenBank/DDBJ whole genome shotgun (WGS) entry which is preliminary data.</text>
</comment>
<reference evidence="1" key="1">
    <citation type="journal article" date="2014" name="Front. Microbiol.">
        <title>High frequency of phylogenetically diverse reductive dehalogenase-homologous genes in deep subseafloor sedimentary metagenomes.</title>
        <authorList>
            <person name="Kawai M."/>
            <person name="Futagami T."/>
            <person name="Toyoda A."/>
            <person name="Takaki Y."/>
            <person name="Nishi S."/>
            <person name="Hori S."/>
            <person name="Arai W."/>
            <person name="Tsubouchi T."/>
            <person name="Morono Y."/>
            <person name="Uchiyama I."/>
            <person name="Ito T."/>
            <person name="Fujiyama A."/>
            <person name="Inagaki F."/>
            <person name="Takami H."/>
        </authorList>
    </citation>
    <scope>NUCLEOTIDE SEQUENCE</scope>
    <source>
        <strain evidence="1">Expedition CK06-06</strain>
    </source>
</reference>
<evidence type="ECO:0000313" key="1">
    <source>
        <dbReference type="EMBL" id="GAH27942.1"/>
    </source>
</evidence>
<protein>
    <submittedName>
        <fullName evidence="1">Uncharacterized protein</fullName>
    </submittedName>
</protein>
<proteinExistence type="predicted"/>
<name>X1E5W0_9ZZZZ</name>
<dbReference type="AlphaFoldDB" id="X1E5W0"/>